<dbReference type="EMBL" id="JBEWZI010000011">
    <property type="protein sequence ID" value="MET7014763.1"/>
    <property type="molecule type" value="Genomic_DNA"/>
</dbReference>
<accession>A0ABV2TMJ5</accession>
<keyword evidence="2" id="KW-1185">Reference proteome</keyword>
<reference evidence="1 2" key="1">
    <citation type="submission" date="2024-07" db="EMBL/GenBank/DDBJ databases">
        <title>Uliginosibacterium flavum JJ3220;KACC:17644.</title>
        <authorList>
            <person name="Kim M.K."/>
        </authorList>
    </citation>
    <scope>NUCLEOTIDE SEQUENCE [LARGE SCALE GENOMIC DNA]</scope>
    <source>
        <strain evidence="1 2">KACC:17644</strain>
    </source>
</reference>
<gene>
    <name evidence="1" type="ORF">ABXR19_11235</name>
</gene>
<sequence>MIKMSLNGPSKRDLAKLVNAAVEKQITTAVQKVARAHGGVKIRFKHKADGTVASVEFEGAEKAVVAARAAIAD</sequence>
<dbReference type="RefSeq" id="WP_354601226.1">
    <property type="nucleotide sequence ID" value="NZ_JBEWZI010000011.1"/>
</dbReference>
<comment type="caution">
    <text evidence="1">The sequence shown here is derived from an EMBL/GenBank/DDBJ whole genome shotgun (WGS) entry which is preliminary data.</text>
</comment>
<evidence type="ECO:0000313" key="2">
    <source>
        <dbReference type="Proteomes" id="UP001549691"/>
    </source>
</evidence>
<dbReference type="Proteomes" id="UP001549691">
    <property type="component" value="Unassembled WGS sequence"/>
</dbReference>
<name>A0ABV2TMJ5_9RHOO</name>
<organism evidence="1 2">
    <name type="scientific">Uliginosibacterium flavum</name>
    <dbReference type="NCBI Taxonomy" id="1396831"/>
    <lineage>
        <taxon>Bacteria</taxon>
        <taxon>Pseudomonadati</taxon>
        <taxon>Pseudomonadota</taxon>
        <taxon>Betaproteobacteria</taxon>
        <taxon>Rhodocyclales</taxon>
        <taxon>Zoogloeaceae</taxon>
        <taxon>Uliginosibacterium</taxon>
    </lineage>
</organism>
<protein>
    <submittedName>
        <fullName evidence="1">Uncharacterized protein</fullName>
    </submittedName>
</protein>
<proteinExistence type="predicted"/>
<evidence type="ECO:0000313" key="1">
    <source>
        <dbReference type="EMBL" id="MET7014763.1"/>
    </source>
</evidence>